<feature type="active site" description="N6-AMP-lysine intermediate" evidence="12">
    <location>
        <position position="133"/>
    </location>
</feature>
<evidence type="ECO:0000256" key="6">
    <source>
        <dbReference type="ARBA" id="ARBA00022833"/>
    </source>
</evidence>
<keyword evidence="6 12" id="KW-0862">Zinc</keyword>
<feature type="binding site" evidence="12">
    <location>
        <position position="434"/>
    </location>
    <ligand>
        <name>Zn(2+)</name>
        <dbReference type="ChEBI" id="CHEBI:29105"/>
    </ligand>
</feature>
<dbReference type="EMBL" id="JACIEI010000006">
    <property type="protein sequence ID" value="MBB3994555.1"/>
    <property type="molecule type" value="Genomic_DNA"/>
</dbReference>
<accession>A0A7W6E4I4</accession>
<dbReference type="InterPro" id="IPR033136">
    <property type="entry name" value="DNA_ligase_CS"/>
</dbReference>
<evidence type="ECO:0000313" key="15">
    <source>
        <dbReference type="EMBL" id="MBB3994555.1"/>
    </source>
</evidence>
<dbReference type="PROSITE" id="PS01055">
    <property type="entry name" value="DNA_LIGASE_N1"/>
    <property type="match status" value="1"/>
</dbReference>
<dbReference type="Gene3D" id="1.10.150.20">
    <property type="entry name" value="5' to 3' exonuclease, C-terminal subdomain"/>
    <property type="match status" value="2"/>
</dbReference>
<feature type="binding site" evidence="12">
    <location>
        <position position="437"/>
    </location>
    <ligand>
        <name>Zn(2+)</name>
        <dbReference type="ChEBI" id="CHEBI:29105"/>
    </ligand>
</feature>
<dbReference type="CDD" id="cd00114">
    <property type="entry name" value="LIGANc"/>
    <property type="match status" value="1"/>
</dbReference>
<dbReference type="Pfam" id="PF03120">
    <property type="entry name" value="OB_DNA_ligase"/>
    <property type="match status" value="1"/>
</dbReference>
<dbReference type="InterPro" id="IPR010994">
    <property type="entry name" value="RuvA_2-like"/>
</dbReference>
<feature type="binding site" evidence="12">
    <location>
        <position position="458"/>
    </location>
    <ligand>
        <name>Zn(2+)</name>
        <dbReference type="ChEBI" id="CHEBI:29105"/>
    </ligand>
</feature>
<dbReference type="Gene3D" id="2.40.50.140">
    <property type="entry name" value="Nucleic acid-binding proteins"/>
    <property type="match status" value="1"/>
</dbReference>
<keyword evidence="7 12" id="KW-0460">Magnesium</keyword>
<dbReference type="InterPro" id="IPR001357">
    <property type="entry name" value="BRCT_dom"/>
</dbReference>
<comment type="similarity">
    <text evidence="12">Belongs to the NAD-dependent DNA ligase family. LigA subfamily.</text>
</comment>
<dbReference type="GO" id="GO:0046872">
    <property type="term" value="F:metal ion binding"/>
    <property type="evidence" value="ECO:0007669"/>
    <property type="project" value="UniProtKB-KW"/>
</dbReference>
<keyword evidence="2 12" id="KW-0436">Ligase</keyword>
<dbReference type="InterPro" id="IPR013839">
    <property type="entry name" value="DNAligase_adenylation"/>
</dbReference>
<dbReference type="PANTHER" id="PTHR23389:SF9">
    <property type="entry name" value="DNA LIGASE"/>
    <property type="match status" value="1"/>
</dbReference>
<dbReference type="SUPFAM" id="SSF47781">
    <property type="entry name" value="RuvA domain 2-like"/>
    <property type="match status" value="1"/>
</dbReference>
<evidence type="ECO:0000256" key="13">
    <source>
        <dbReference type="RuleBase" id="RU000618"/>
    </source>
</evidence>
<dbReference type="SUPFAM" id="SSF50249">
    <property type="entry name" value="Nucleic acid-binding proteins"/>
    <property type="match status" value="1"/>
</dbReference>
<evidence type="ECO:0000256" key="1">
    <source>
        <dbReference type="ARBA" id="ARBA00004067"/>
    </source>
</evidence>
<name>A0A7W6E4I4_9RHOB</name>
<dbReference type="NCBIfam" id="NF005932">
    <property type="entry name" value="PRK07956.1"/>
    <property type="match status" value="1"/>
</dbReference>
<dbReference type="SUPFAM" id="SSF52113">
    <property type="entry name" value="BRCT domain"/>
    <property type="match status" value="1"/>
</dbReference>
<gene>
    <name evidence="12" type="primary">ligA</name>
    <name evidence="15" type="ORF">GGR95_002201</name>
</gene>
<evidence type="ECO:0000256" key="5">
    <source>
        <dbReference type="ARBA" id="ARBA00022763"/>
    </source>
</evidence>
<dbReference type="Pfam" id="PF01653">
    <property type="entry name" value="DNA_ligase_aden"/>
    <property type="match status" value="1"/>
</dbReference>
<dbReference type="Gene3D" id="1.10.287.610">
    <property type="entry name" value="Helix hairpin bin"/>
    <property type="match status" value="1"/>
</dbReference>
<keyword evidence="4 12" id="KW-0479">Metal-binding</keyword>
<evidence type="ECO:0000256" key="11">
    <source>
        <dbReference type="ARBA" id="ARBA00034005"/>
    </source>
</evidence>
<evidence type="ECO:0000256" key="4">
    <source>
        <dbReference type="ARBA" id="ARBA00022723"/>
    </source>
</evidence>
<feature type="binding site" evidence="12">
    <location>
        <begin position="48"/>
        <end position="52"/>
    </location>
    <ligand>
        <name>NAD(+)</name>
        <dbReference type="ChEBI" id="CHEBI:57540"/>
    </ligand>
</feature>
<keyword evidence="16" id="KW-1185">Reference proteome</keyword>
<dbReference type="FunFam" id="3.30.470.30:FF:000001">
    <property type="entry name" value="DNA ligase"/>
    <property type="match status" value="1"/>
</dbReference>
<evidence type="ECO:0000256" key="3">
    <source>
        <dbReference type="ARBA" id="ARBA00022705"/>
    </source>
</evidence>
<dbReference type="InterPro" id="IPR041663">
    <property type="entry name" value="DisA/LigA_HHH"/>
</dbReference>
<proteinExistence type="inferred from homology"/>
<evidence type="ECO:0000256" key="8">
    <source>
        <dbReference type="ARBA" id="ARBA00023027"/>
    </source>
</evidence>
<dbReference type="AlphaFoldDB" id="A0A7W6E4I4"/>
<dbReference type="RefSeq" id="WP_343042211.1">
    <property type="nucleotide sequence ID" value="NZ_JACIEI010000006.1"/>
</dbReference>
<feature type="binding site" evidence="12">
    <location>
        <position position="305"/>
    </location>
    <ligand>
        <name>NAD(+)</name>
        <dbReference type="ChEBI" id="CHEBI:57540"/>
    </ligand>
</feature>
<dbReference type="NCBIfam" id="TIGR00575">
    <property type="entry name" value="dnlj"/>
    <property type="match status" value="1"/>
</dbReference>
<dbReference type="GO" id="GO:0006260">
    <property type="term" value="P:DNA replication"/>
    <property type="evidence" value="ECO:0007669"/>
    <property type="project" value="UniProtKB-KW"/>
</dbReference>
<dbReference type="PROSITE" id="PS01056">
    <property type="entry name" value="DNA_LIGASE_N2"/>
    <property type="match status" value="1"/>
</dbReference>
<dbReference type="GO" id="GO:0005829">
    <property type="term" value="C:cytosol"/>
    <property type="evidence" value="ECO:0007669"/>
    <property type="project" value="TreeGrafter"/>
</dbReference>
<sequence>MTLKSDISELCVDTLNEEQARTALENLAAQLVAANTAYHTNDAPEISDAEFDLLKRLNADIEKRFPNLKRSDSPSDQVGAAVAAGFGKITHSVAMLSLSNAFSDEDVQEFDGSVRKYLGLAADASLSFTAEPKIDGLSLSLRYENGILVQAATRGDGSVGENVTANARTISDVPHEITGAPEVLEVRGEVYMSHADFAALNARQEERGGKTFANPRNAAAGSLRQLDAEITRSRPLRFFAYAWGSISAPLGNTQWESIEHLSKLGFSTNPLTALCAGPTEMINHYRDIEAQRAGLGYDIDGVVYKVNDLALQNRLGFRSTTPRWAIAHKFPAELSWTRLEGIDIQVGRTGALSPVARLTPVTVGGVVVSNATLHNEDYIKGLDSKGQVIREGKDIRIGDLVQVYRAGDVIPKVADVDITKRLDGVTPFEFPQTCPQCGSDAIREPGDAVRRCTGGLICPAQAVEKLKHFVSRGAFDIDGLGAKQVEQFHTDGWVTEPADIFTLQERFGSGVQQLKNREGWGDKSAAGLFAAIDAKRKIPLARLLFGLGIRHVGESASNMIALHYGTWAALEQAMDAAQPQEGAAWDDLVGIDGMGAVMAGSLVGAFAQEAERASINRLVAQLDVQEAVRADTSGSPVAGKTVVFTGTLEKMTRAEAKAKAERLGAKVSGSVSAKTDILVAGPGAGSKEKKAIELGIQILDEDGWLGLVDGL</sequence>
<organism evidence="15 16">
    <name type="scientific">Sulfitobacter undariae</name>
    <dbReference type="NCBI Taxonomy" id="1563671"/>
    <lineage>
        <taxon>Bacteria</taxon>
        <taxon>Pseudomonadati</taxon>
        <taxon>Pseudomonadota</taxon>
        <taxon>Alphaproteobacteria</taxon>
        <taxon>Rhodobacterales</taxon>
        <taxon>Roseobacteraceae</taxon>
        <taxon>Sulfitobacter</taxon>
    </lineage>
</organism>
<dbReference type="PROSITE" id="PS50172">
    <property type="entry name" value="BRCT"/>
    <property type="match status" value="1"/>
</dbReference>
<dbReference type="SMART" id="SM00532">
    <property type="entry name" value="LIGANc"/>
    <property type="match status" value="1"/>
</dbReference>
<dbReference type="InterPro" id="IPR001679">
    <property type="entry name" value="DNA_ligase"/>
</dbReference>
<evidence type="ECO:0000256" key="12">
    <source>
        <dbReference type="HAMAP-Rule" id="MF_01588"/>
    </source>
</evidence>
<comment type="catalytic activity">
    <reaction evidence="11 12 13">
        <text>NAD(+) + (deoxyribonucleotide)n-3'-hydroxyl + 5'-phospho-(deoxyribonucleotide)m = (deoxyribonucleotide)n+m + AMP + beta-nicotinamide D-nucleotide.</text>
        <dbReference type="EC" id="6.5.1.2"/>
    </reaction>
</comment>
<evidence type="ECO:0000259" key="14">
    <source>
        <dbReference type="PROSITE" id="PS50172"/>
    </source>
</evidence>
<dbReference type="PANTHER" id="PTHR23389">
    <property type="entry name" value="CHROMOSOME TRANSMISSION FIDELITY FACTOR 18"/>
    <property type="match status" value="1"/>
</dbReference>
<dbReference type="InterPro" id="IPR013840">
    <property type="entry name" value="DNAligase_N"/>
</dbReference>
<evidence type="ECO:0000256" key="10">
    <source>
        <dbReference type="ARBA" id="ARBA00023211"/>
    </source>
</evidence>
<dbReference type="GO" id="GO:0006281">
    <property type="term" value="P:DNA repair"/>
    <property type="evidence" value="ECO:0007669"/>
    <property type="project" value="UniProtKB-KW"/>
</dbReference>
<keyword evidence="10 12" id="KW-0464">Manganese</keyword>
<dbReference type="InterPro" id="IPR012340">
    <property type="entry name" value="NA-bd_OB-fold"/>
</dbReference>
<dbReference type="Pfam" id="PF12826">
    <property type="entry name" value="HHH_2"/>
    <property type="match status" value="1"/>
</dbReference>
<comment type="caution">
    <text evidence="12">Lacks conserved residue(s) required for the propagation of feature annotation.</text>
</comment>
<dbReference type="GO" id="GO:0003911">
    <property type="term" value="F:DNA ligase (NAD+) activity"/>
    <property type="evidence" value="ECO:0007669"/>
    <property type="project" value="UniProtKB-UniRule"/>
</dbReference>
<feature type="binding site" evidence="12">
    <location>
        <position position="329"/>
    </location>
    <ligand>
        <name>NAD(+)</name>
        <dbReference type="ChEBI" id="CHEBI:57540"/>
    </ligand>
</feature>
<keyword evidence="8 12" id="KW-0520">NAD</keyword>
<dbReference type="SUPFAM" id="SSF56091">
    <property type="entry name" value="DNA ligase/mRNA capping enzyme, catalytic domain"/>
    <property type="match status" value="1"/>
</dbReference>
<reference evidence="15 16" key="1">
    <citation type="submission" date="2020-08" db="EMBL/GenBank/DDBJ databases">
        <title>Genomic Encyclopedia of Type Strains, Phase IV (KMG-IV): sequencing the most valuable type-strain genomes for metagenomic binning, comparative biology and taxonomic classification.</title>
        <authorList>
            <person name="Goeker M."/>
        </authorList>
    </citation>
    <scope>NUCLEOTIDE SEQUENCE [LARGE SCALE GENOMIC DNA]</scope>
    <source>
        <strain evidence="15 16">DSM 102234</strain>
    </source>
</reference>
<dbReference type="Gene3D" id="3.40.50.10190">
    <property type="entry name" value="BRCT domain"/>
    <property type="match status" value="1"/>
</dbReference>
<feature type="domain" description="BRCT" evidence="14">
    <location>
        <begin position="632"/>
        <end position="705"/>
    </location>
</feature>
<keyword evidence="5 12" id="KW-0227">DNA damage</keyword>
<dbReference type="Gene3D" id="6.20.10.30">
    <property type="match status" value="1"/>
</dbReference>
<evidence type="ECO:0000313" key="16">
    <source>
        <dbReference type="Proteomes" id="UP000530268"/>
    </source>
</evidence>
<feature type="binding site" evidence="12">
    <location>
        <position position="154"/>
    </location>
    <ligand>
        <name>NAD(+)</name>
        <dbReference type="ChEBI" id="CHEBI:57540"/>
    </ligand>
</feature>
<feature type="binding site" evidence="12">
    <location>
        <position position="189"/>
    </location>
    <ligand>
        <name>NAD(+)</name>
        <dbReference type="ChEBI" id="CHEBI:57540"/>
    </ligand>
</feature>
<feature type="binding site" evidence="12">
    <location>
        <begin position="97"/>
        <end position="98"/>
    </location>
    <ligand>
        <name>NAD(+)</name>
        <dbReference type="ChEBI" id="CHEBI:57540"/>
    </ligand>
</feature>
<dbReference type="InterPro" id="IPR018239">
    <property type="entry name" value="DNA_ligase_AS"/>
</dbReference>
<evidence type="ECO:0000256" key="9">
    <source>
        <dbReference type="ARBA" id="ARBA00023204"/>
    </source>
</evidence>
<dbReference type="Pfam" id="PF00533">
    <property type="entry name" value="BRCT"/>
    <property type="match status" value="1"/>
</dbReference>
<dbReference type="InterPro" id="IPR036420">
    <property type="entry name" value="BRCT_dom_sf"/>
</dbReference>
<keyword evidence="9 12" id="KW-0234">DNA repair</keyword>
<feature type="binding site" evidence="12">
    <location>
        <position position="131"/>
    </location>
    <ligand>
        <name>NAD(+)</name>
        <dbReference type="ChEBI" id="CHEBI:57540"/>
    </ligand>
</feature>
<keyword evidence="3 12" id="KW-0235">DNA replication</keyword>
<protein>
    <recommendedName>
        <fullName evidence="12 13">DNA ligase</fullName>
        <ecNumber evidence="12 13">6.5.1.2</ecNumber>
    </recommendedName>
    <alternativeName>
        <fullName evidence="12">Polydeoxyribonucleotide synthase [NAD(+)]</fullName>
    </alternativeName>
</protein>
<dbReference type="CDD" id="cd17748">
    <property type="entry name" value="BRCT_DNA_ligase_like"/>
    <property type="match status" value="1"/>
</dbReference>
<evidence type="ECO:0000256" key="7">
    <source>
        <dbReference type="ARBA" id="ARBA00022842"/>
    </source>
</evidence>
<comment type="function">
    <text evidence="1 12">DNA ligase that catalyzes the formation of phosphodiester linkages between 5'-phosphoryl and 3'-hydroxyl groups in double-stranded DNA using NAD as a coenzyme and as the energy source for the reaction. It is essential for DNA replication and repair of damaged DNA.</text>
</comment>
<dbReference type="Gene3D" id="3.30.470.30">
    <property type="entry name" value="DNA ligase/mRNA capping enzyme"/>
    <property type="match status" value="1"/>
</dbReference>
<comment type="cofactor">
    <cofactor evidence="12">
        <name>Mg(2+)</name>
        <dbReference type="ChEBI" id="CHEBI:18420"/>
    </cofactor>
    <cofactor evidence="12">
        <name>Mn(2+)</name>
        <dbReference type="ChEBI" id="CHEBI:29035"/>
    </cofactor>
</comment>
<dbReference type="EC" id="6.5.1.2" evidence="12 13"/>
<dbReference type="SMART" id="SM00292">
    <property type="entry name" value="BRCT"/>
    <property type="match status" value="1"/>
</dbReference>
<dbReference type="PIRSF" id="PIRSF001604">
    <property type="entry name" value="LigA"/>
    <property type="match status" value="1"/>
</dbReference>
<dbReference type="InterPro" id="IPR004150">
    <property type="entry name" value="NAD_DNA_ligase_OB"/>
</dbReference>
<dbReference type="InterPro" id="IPR004149">
    <property type="entry name" value="Znf_DNAligase_C4"/>
</dbReference>
<evidence type="ECO:0000256" key="2">
    <source>
        <dbReference type="ARBA" id="ARBA00022598"/>
    </source>
</evidence>
<dbReference type="Pfam" id="PF03119">
    <property type="entry name" value="DNA_ligase_ZBD"/>
    <property type="match status" value="1"/>
</dbReference>
<dbReference type="HAMAP" id="MF_01588">
    <property type="entry name" value="DNA_ligase_A"/>
    <property type="match status" value="1"/>
</dbReference>
<dbReference type="Proteomes" id="UP000530268">
    <property type="component" value="Unassembled WGS sequence"/>
</dbReference>
<comment type="caution">
    <text evidence="15">The sequence shown here is derived from an EMBL/GenBank/DDBJ whole genome shotgun (WGS) entry which is preliminary data.</text>
</comment>